<feature type="compositionally biased region" description="Acidic residues" evidence="1">
    <location>
        <begin position="296"/>
        <end position="306"/>
    </location>
</feature>
<accession>A0A816K513</accession>
<dbReference type="Pfam" id="PF04177">
    <property type="entry name" value="TAP42"/>
    <property type="match status" value="1"/>
</dbReference>
<dbReference type="GO" id="GO:0009966">
    <property type="term" value="P:regulation of signal transduction"/>
    <property type="evidence" value="ECO:0007669"/>
    <property type="project" value="InterPro"/>
</dbReference>
<dbReference type="Gene3D" id="2.130.10.10">
    <property type="entry name" value="YVTN repeat-like/Quinoprotein amine dehydrogenase"/>
    <property type="match status" value="1"/>
</dbReference>
<feature type="compositionally biased region" description="Acidic residues" evidence="1">
    <location>
        <begin position="129"/>
        <end position="143"/>
    </location>
</feature>
<evidence type="ECO:0000313" key="2">
    <source>
        <dbReference type="EMBL" id="CAF1897905.1"/>
    </source>
</evidence>
<dbReference type="SMR" id="A0A816K513"/>
<dbReference type="InterPro" id="IPR007304">
    <property type="entry name" value="TAP46-like"/>
</dbReference>
<evidence type="ECO:0000256" key="1">
    <source>
        <dbReference type="SAM" id="MobiDB-lite"/>
    </source>
</evidence>
<feature type="region of interest" description="Disordered" evidence="1">
    <location>
        <begin position="115"/>
        <end position="143"/>
    </location>
</feature>
<dbReference type="AlphaFoldDB" id="A0A816K513"/>
<dbReference type="InterPro" id="IPR015943">
    <property type="entry name" value="WD40/YVTN_repeat-like_dom_sf"/>
</dbReference>
<dbReference type="Proteomes" id="UP001295469">
    <property type="component" value="Chromosome C02"/>
</dbReference>
<dbReference type="PANTHER" id="PTHR10933">
    <property type="entry name" value="IMMUNOGLOBULIN-BINDING PROTEIN 1"/>
    <property type="match status" value="1"/>
</dbReference>
<feature type="region of interest" description="Disordered" evidence="1">
    <location>
        <begin position="287"/>
        <end position="332"/>
    </location>
</feature>
<protein>
    <submittedName>
        <fullName evidence="2">(rape) hypothetical protein</fullName>
    </submittedName>
</protein>
<sequence>MHESFCDLSDVISVEVLDVPALQDDFYLNLVDWSTQNVLAVGLGNCVYLWNGCSSKIKISVTNIWSIRKIAKAFDIIIDAKRTLREIKLLCQASNHKAAESRLLEIKERKERLGRSTKAATLSTPVGSGEEEEEDITDDDSEEERDAIDLMEMLNRVSAIKEQQLKNGEDEFSRDALDDRIKKAETWHRDAAARVLYSRPAQPITFASVSQGHEHKHQPMIFGPASIVNGGLSSEIERMIAQVFQPSHRMPTMSIEDAGLTEMNIVNDWQEQTKKAIEEAITSWYNDKPLRRKEEDENDDEDEEAVMEARAFDDWKDGNPRGAGNKKLTPCS</sequence>
<organism evidence="2">
    <name type="scientific">Brassica napus</name>
    <name type="common">Rape</name>
    <dbReference type="NCBI Taxonomy" id="3708"/>
    <lineage>
        <taxon>Eukaryota</taxon>
        <taxon>Viridiplantae</taxon>
        <taxon>Streptophyta</taxon>
        <taxon>Embryophyta</taxon>
        <taxon>Tracheophyta</taxon>
        <taxon>Spermatophyta</taxon>
        <taxon>Magnoliopsida</taxon>
        <taxon>eudicotyledons</taxon>
        <taxon>Gunneridae</taxon>
        <taxon>Pentapetalae</taxon>
        <taxon>rosids</taxon>
        <taxon>malvids</taxon>
        <taxon>Brassicales</taxon>
        <taxon>Brassicaceae</taxon>
        <taxon>Brassiceae</taxon>
        <taxon>Brassica</taxon>
    </lineage>
</organism>
<dbReference type="EMBL" id="HG994366">
    <property type="protein sequence ID" value="CAF1897905.1"/>
    <property type="molecule type" value="Genomic_DNA"/>
</dbReference>
<dbReference type="PANTHER" id="PTHR10933:SF9">
    <property type="entry name" value="IMMUNOGLOBULIN-BINDING PROTEIN 1"/>
    <property type="match status" value="1"/>
</dbReference>
<reference evidence="2" key="1">
    <citation type="submission" date="2021-01" db="EMBL/GenBank/DDBJ databases">
        <authorList>
            <consortium name="Genoscope - CEA"/>
            <person name="William W."/>
        </authorList>
    </citation>
    <scope>NUCLEOTIDE SEQUENCE</scope>
</reference>
<feature type="compositionally biased region" description="Basic and acidic residues" evidence="1">
    <location>
        <begin position="310"/>
        <end position="319"/>
    </location>
</feature>
<gene>
    <name evidence="2" type="ORF">DARMORV10_C02P18880.1</name>
</gene>
<name>A0A816K513_BRANA</name>
<proteinExistence type="predicted"/>